<dbReference type="Proteomes" id="UP000199643">
    <property type="component" value="Unassembled WGS sequence"/>
</dbReference>
<evidence type="ECO:0000313" key="1">
    <source>
        <dbReference type="EMBL" id="SDH53305.1"/>
    </source>
</evidence>
<protein>
    <submittedName>
        <fullName evidence="1">Uncharacterized protein</fullName>
    </submittedName>
</protein>
<dbReference type="RefSeq" id="WP_090504120.1">
    <property type="nucleotide sequence ID" value="NZ_FNCH01000028.1"/>
</dbReference>
<proteinExistence type="predicted"/>
<dbReference type="AlphaFoldDB" id="A0A1G8D699"/>
<keyword evidence="2" id="KW-1185">Reference proteome</keyword>
<dbReference type="EMBL" id="FNCH01000028">
    <property type="protein sequence ID" value="SDH53305.1"/>
    <property type="molecule type" value="Genomic_DNA"/>
</dbReference>
<evidence type="ECO:0000313" key="2">
    <source>
        <dbReference type="Proteomes" id="UP000199643"/>
    </source>
</evidence>
<sequence>METVIHQEFLTENHYIKIIGSTKVELHFRFKPFNVLKDNGLPCISHLQVSCINQVTGKKNGKSHYFHPESLYGYTCFEEFAEDAIKHFIKEEYIVIDTEVQYSLF</sequence>
<organism evidence="1 2">
    <name type="scientific">Pedobacter terrae</name>
    <dbReference type="NCBI Taxonomy" id="405671"/>
    <lineage>
        <taxon>Bacteria</taxon>
        <taxon>Pseudomonadati</taxon>
        <taxon>Bacteroidota</taxon>
        <taxon>Sphingobacteriia</taxon>
        <taxon>Sphingobacteriales</taxon>
        <taxon>Sphingobacteriaceae</taxon>
        <taxon>Pedobacter</taxon>
    </lineage>
</organism>
<accession>A0A1G8D699</accession>
<name>A0A1G8D699_9SPHI</name>
<gene>
    <name evidence="1" type="ORF">SAMN05421827_12825</name>
</gene>
<reference evidence="2" key="1">
    <citation type="submission" date="2016-10" db="EMBL/GenBank/DDBJ databases">
        <authorList>
            <person name="Varghese N."/>
            <person name="Submissions S."/>
        </authorList>
    </citation>
    <scope>NUCLEOTIDE SEQUENCE [LARGE SCALE GENOMIC DNA]</scope>
    <source>
        <strain evidence="2">DSM 17933</strain>
    </source>
</reference>